<comment type="caution">
    <text evidence="2">The sequence shown here is derived from an EMBL/GenBank/DDBJ whole genome shotgun (WGS) entry which is preliminary data.</text>
</comment>
<dbReference type="AlphaFoldDB" id="A0A5R9A4V2"/>
<dbReference type="Pfam" id="PF10049">
    <property type="entry name" value="DUF2283"/>
    <property type="match status" value="1"/>
</dbReference>
<organism evidence="2 3">
    <name type="scientific">Nesterenkonia sphaerica</name>
    <dbReference type="NCBI Taxonomy" id="1804988"/>
    <lineage>
        <taxon>Bacteria</taxon>
        <taxon>Bacillati</taxon>
        <taxon>Actinomycetota</taxon>
        <taxon>Actinomycetes</taxon>
        <taxon>Micrococcales</taxon>
        <taxon>Micrococcaceae</taxon>
        <taxon>Nesterenkonia</taxon>
    </lineage>
</organism>
<dbReference type="InterPro" id="IPR019270">
    <property type="entry name" value="DUF2283"/>
</dbReference>
<evidence type="ECO:0000313" key="3">
    <source>
        <dbReference type="Proteomes" id="UP000306544"/>
    </source>
</evidence>
<reference evidence="2 3" key="1">
    <citation type="submission" date="2019-05" db="EMBL/GenBank/DDBJ databases">
        <title>Nesterenkonia sp. GY239, isolated from the Southern Atlantic Ocean.</title>
        <authorList>
            <person name="Zhang G."/>
        </authorList>
    </citation>
    <scope>NUCLEOTIDE SEQUENCE [LARGE SCALE GENOMIC DNA]</scope>
    <source>
        <strain evidence="2 3">GY239</strain>
    </source>
</reference>
<name>A0A5R9A4V2_9MICC</name>
<dbReference type="Proteomes" id="UP000306544">
    <property type="component" value="Unassembled WGS sequence"/>
</dbReference>
<gene>
    <name evidence="2" type="ORF">FEF27_10990</name>
</gene>
<dbReference type="OrthoDB" id="3254956at2"/>
<accession>A0A5R9A4V2</accession>
<evidence type="ECO:0000256" key="1">
    <source>
        <dbReference type="SAM" id="MobiDB-lite"/>
    </source>
</evidence>
<proteinExistence type="predicted"/>
<evidence type="ECO:0000313" key="2">
    <source>
        <dbReference type="EMBL" id="TLP72947.1"/>
    </source>
</evidence>
<protein>
    <submittedName>
        <fullName evidence="2">DUF2283 domain-containing protein</fullName>
    </submittedName>
</protein>
<dbReference type="RefSeq" id="WP_138170915.1">
    <property type="nucleotide sequence ID" value="NZ_VAWA01000017.1"/>
</dbReference>
<keyword evidence="3" id="KW-1185">Reference proteome</keyword>
<sequence length="113" mass="12427">MHTHGSAFFDTELQVGYAYVVDKPAMRTVEFSDVILVDLAEDGDVVGLEVLARLHELPVSEMASEYAWSAGTWRAVHAAAKDLESLMKAQPTTGTDGVYRPRTTWGTRDLVEA</sequence>
<feature type="region of interest" description="Disordered" evidence="1">
    <location>
        <begin position="91"/>
        <end position="113"/>
    </location>
</feature>
<dbReference type="EMBL" id="VAWA01000017">
    <property type="protein sequence ID" value="TLP72947.1"/>
    <property type="molecule type" value="Genomic_DNA"/>
</dbReference>